<name>A0ABY5PE48_9ACTN</name>
<dbReference type="SUPFAM" id="SSF56219">
    <property type="entry name" value="DNase I-like"/>
    <property type="match status" value="1"/>
</dbReference>
<dbReference type="PANTHER" id="PTHR16320">
    <property type="entry name" value="SPHINGOMYELINASE FAMILY MEMBER"/>
    <property type="match status" value="1"/>
</dbReference>
<dbReference type="Proteomes" id="UP001058860">
    <property type="component" value="Chromosome"/>
</dbReference>
<dbReference type="Gene3D" id="3.60.10.10">
    <property type="entry name" value="Endonuclease/exonuclease/phosphatase"/>
    <property type="match status" value="1"/>
</dbReference>
<dbReference type="EMBL" id="CP088295">
    <property type="protein sequence ID" value="UUY02940.1"/>
    <property type="molecule type" value="Genomic_DNA"/>
</dbReference>
<reference evidence="3" key="1">
    <citation type="submission" date="2021-11" db="EMBL/GenBank/DDBJ databases">
        <title>Cultivation dependent microbiological survey of springs from the worlds oldest radium mine currently devoted to the extraction of radon-saturated water.</title>
        <authorList>
            <person name="Kapinusova G."/>
            <person name="Smrhova T."/>
            <person name="Strejcek M."/>
            <person name="Suman J."/>
            <person name="Jani K."/>
            <person name="Pajer P."/>
            <person name="Uhlik O."/>
        </authorList>
    </citation>
    <scope>NUCLEOTIDE SEQUENCE [LARGE SCALE GENOMIC DNA]</scope>
    <source>
        <strain evidence="3">J379</strain>
    </source>
</reference>
<accession>A0ABY5PE48</accession>
<protein>
    <recommendedName>
        <fullName evidence="1">Endonuclease/exonuclease/phosphatase domain-containing protein</fullName>
    </recommendedName>
</protein>
<gene>
    <name evidence="2" type="ORF">LRS13_19980</name>
</gene>
<dbReference type="PANTHER" id="PTHR16320:SF1">
    <property type="entry name" value="SPHINGOMYELINASE DDB_G0288017"/>
    <property type="match status" value="1"/>
</dbReference>
<dbReference type="InterPro" id="IPR005135">
    <property type="entry name" value="Endo/exonuclease/phosphatase"/>
</dbReference>
<sequence length="742" mass="81958">MSDSMRILTYNTQMRSALMEMGFPPSIPPVYTAPTRAKLIARAIRRNPEQIDVVCLNEIFDEPSRAVLSNELAPEFRFQVTKADTFHTRIRSPGLTDDVMERIWELTFGPVEDLAGIALLKFEDSGLFLASRFPFATVPTPPEVFDLLGGPGTFPLQIPVVRFLMYADSSDNDKFAAKGVLYARLKPPGAGFRHVFLSHTQADTEAVGENTGDRRKQMQNVADFIEHCIGETPPFTQEVFFCGDLNIVGHGDETDDAHPADPDATPEWTRLFGEPGGPLFEQMVDRWGRDQCPGGSTGRTDPGFTADVVYPPVRQRLDYLFTSASSRLAVQHLRVARDLADPKGAMPFLSDHQPLLADIHAVSSHCTPRTAFSVPDVVDFSDSRGLFDGNVVWYRFDTPGTYDIRLTFNGGRTDFDIYLGDDFSTPQPPYREIVDPELGARFVLVAPFFLKVFLKDRRSESGYDLHTHRHTGRSFHDAIVLAPGQRIDEHFPAQPFNNDTGDADWDDSESKWFLVQTPRVAVSQPIPLTVTVRDQTHDVLLTVGRWDGQNPPATFLDQAGASADPLPLSWEADDNEHFVVLVQRQTGTSTPVAFAIELETPLSLLLARPSIDTTLTCQKETSGWGADDIAVQVWADGVKIGDIPNSVIGDFEDDHVRTVGDKLPAITPYLDGVEVLVIEEDAIDPDDVGRGTIPRVDRVAGAPGFTVLHTGLDGRVQASLTIGVDDGRYAFACVISRWHPSA</sequence>
<evidence type="ECO:0000313" key="3">
    <source>
        <dbReference type="Proteomes" id="UP001058860"/>
    </source>
</evidence>
<dbReference type="InterPro" id="IPR038772">
    <property type="entry name" value="Sph/SMPD2-like"/>
</dbReference>
<organism evidence="2 3">
    <name type="scientific">Svornostia abyssi</name>
    <dbReference type="NCBI Taxonomy" id="2898438"/>
    <lineage>
        <taxon>Bacteria</taxon>
        <taxon>Bacillati</taxon>
        <taxon>Actinomycetota</taxon>
        <taxon>Thermoleophilia</taxon>
        <taxon>Solirubrobacterales</taxon>
        <taxon>Baekduiaceae</taxon>
        <taxon>Svornostia</taxon>
    </lineage>
</organism>
<evidence type="ECO:0000313" key="2">
    <source>
        <dbReference type="EMBL" id="UUY02940.1"/>
    </source>
</evidence>
<evidence type="ECO:0000259" key="1">
    <source>
        <dbReference type="Pfam" id="PF03372"/>
    </source>
</evidence>
<dbReference type="RefSeq" id="WP_353863461.1">
    <property type="nucleotide sequence ID" value="NZ_CP088295.1"/>
</dbReference>
<keyword evidence="3" id="KW-1185">Reference proteome</keyword>
<feature type="domain" description="Endonuclease/exonuclease/phosphatase" evidence="1">
    <location>
        <begin position="8"/>
        <end position="352"/>
    </location>
</feature>
<dbReference type="InterPro" id="IPR036691">
    <property type="entry name" value="Endo/exonu/phosph_ase_sf"/>
</dbReference>
<dbReference type="Pfam" id="PF03372">
    <property type="entry name" value="Exo_endo_phos"/>
    <property type="match status" value="1"/>
</dbReference>
<proteinExistence type="predicted"/>